<dbReference type="InterPro" id="IPR000073">
    <property type="entry name" value="AB_hydrolase_1"/>
</dbReference>
<dbReference type="InterPro" id="IPR029058">
    <property type="entry name" value="AB_hydrolase_fold"/>
</dbReference>
<evidence type="ECO:0000313" key="2">
    <source>
        <dbReference type="EMBL" id="GIE47951.1"/>
    </source>
</evidence>
<name>A0A919JCM7_9ACTN</name>
<dbReference type="GO" id="GO:0003824">
    <property type="term" value="F:catalytic activity"/>
    <property type="evidence" value="ECO:0007669"/>
    <property type="project" value="UniProtKB-ARBA"/>
</dbReference>
<keyword evidence="3" id="KW-1185">Reference proteome</keyword>
<dbReference type="InterPro" id="IPR017208">
    <property type="entry name" value="UCP037442_abhydr"/>
</dbReference>
<feature type="domain" description="AB hydrolase-1" evidence="1">
    <location>
        <begin position="30"/>
        <end position="254"/>
    </location>
</feature>
<dbReference type="Proteomes" id="UP000647172">
    <property type="component" value="Unassembled WGS sequence"/>
</dbReference>
<dbReference type="SUPFAM" id="SSF53474">
    <property type="entry name" value="alpha/beta-Hydrolases"/>
    <property type="match status" value="1"/>
</dbReference>
<dbReference type="EMBL" id="BOMQ01000018">
    <property type="protein sequence ID" value="GIE47951.1"/>
    <property type="molecule type" value="Genomic_DNA"/>
</dbReference>
<dbReference type="Gene3D" id="3.40.50.1820">
    <property type="entry name" value="alpha/beta hydrolase"/>
    <property type="match status" value="1"/>
</dbReference>
<dbReference type="AlphaFoldDB" id="A0A919JCM7"/>
<evidence type="ECO:0000259" key="1">
    <source>
        <dbReference type="Pfam" id="PF12697"/>
    </source>
</evidence>
<sequence>MEFRVHPVPSTDGVTLTVEEYGAAGRAASVVFLPALGVPVAYYRPLFRAWAAAGRHVVGVELRGMPQSPVADLRRDSFGYAHLVRDDLPAVFTGSAVAGAERIALVGHSLGGQLALLSGAAGTVRPDAVVTLGTGTSSPWARRGRLARAQRAAGVRFVGAVTCSLGYWPGHRLGFAGRQPRTLMADWGYEARHGRYRLRGDRTDYEAALAALAVPTLLVAIAGDRMIPPAAVDHLAGRLPSGVDRATVDAVPDHFLWARRSPGKVVDLVDGWLTARGL</sequence>
<dbReference type="Pfam" id="PF12697">
    <property type="entry name" value="Abhydrolase_6"/>
    <property type="match status" value="1"/>
</dbReference>
<protein>
    <recommendedName>
        <fullName evidence="1">AB hydrolase-1 domain-containing protein</fullName>
    </recommendedName>
</protein>
<accession>A0A919JCM7</accession>
<dbReference type="RefSeq" id="WP_203766275.1">
    <property type="nucleotide sequence ID" value="NZ_BAAAYJ010000034.1"/>
</dbReference>
<dbReference type="PIRSF" id="PIRSF037442">
    <property type="entry name" value="UCP037442_abhydr"/>
    <property type="match status" value="1"/>
</dbReference>
<organism evidence="2 3">
    <name type="scientific">Actinoplanes nipponensis</name>
    <dbReference type="NCBI Taxonomy" id="135950"/>
    <lineage>
        <taxon>Bacteria</taxon>
        <taxon>Bacillati</taxon>
        <taxon>Actinomycetota</taxon>
        <taxon>Actinomycetes</taxon>
        <taxon>Micromonosporales</taxon>
        <taxon>Micromonosporaceae</taxon>
        <taxon>Actinoplanes</taxon>
    </lineage>
</organism>
<comment type="caution">
    <text evidence="2">The sequence shown here is derived from an EMBL/GenBank/DDBJ whole genome shotgun (WGS) entry which is preliminary data.</text>
</comment>
<evidence type="ECO:0000313" key="3">
    <source>
        <dbReference type="Proteomes" id="UP000647172"/>
    </source>
</evidence>
<gene>
    <name evidence="2" type="ORF">Ani05nite_14850</name>
</gene>
<reference evidence="2" key="1">
    <citation type="submission" date="2021-01" db="EMBL/GenBank/DDBJ databases">
        <title>Whole genome shotgun sequence of Actinoplanes nipponensis NBRC 14063.</title>
        <authorList>
            <person name="Komaki H."/>
            <person name="Tamura T."/>
        </authorList>
    </citation>
    <scope>NUCLEOTIDE SEQUENCE</scope>
    <source>
        <strain evidence="2">NBRC 14063</strain>
    </source>
</reference>
<proteinExistence type="predicted"/>